<dbReference type="HOGENOM" id="CLU_1994725_0_0_1"/>
<reference evidence="2 3" key="2">
    <citation type="journal article" date="2011" name="PLoS Genet.">
        <title>Caenorhabditis briggsae recombinant inbred line genotypes reveal inter-strain incompatibility and the evolution of recombination.</title>
        <authorList>
            <person name="Ross J.A."/>
            <person name="Koboldt D.C."/>
            <person name="Staisch J.E."/>
            <person name="Chamberlin H.M."/>
            <person name="Gupta B.P."/>
            <person name="Miller R.D."/>
            <person name="Baird S.E."/>
            <person name="Haag E.S."/>
        </authorList>
    </citation>
    <scope>NUCLEOTIDE SEQUENCE [LARGE SCALE GENOMIC DNA]</scope>
    <source>
        <strain evidence="2 3">AF16</strain>
    </source>
</reference>
<feature type="region of interest" description="Disordered" evidence="1">
    <location>
        <begin position="23"/>
        <end position="131"/>
    </location>
</feature>
<dbReference type="OMA" id="REHTEPF"/>
<dbReference type="GeneID" id="8582848"/>
<dbReference type="AlphaFoldDB" id="A8XMP1"/>
<dbReference type="InParanoid" id="A8XMP1"/>
<organism evidence="2 3">
    <name type="scientific">Caenorhabditis briggsae</name>
    <dbReference type="NCBI Taxonomy" id="6238"/>
    <lineage>
        <taxon>Eukaryota</taxon>
        <taxon>Metazoa</taxon>
        <taxon>Ecdysozoa</taxon>
        <taxon>Nematoda</taxon>
        <taxon>Chromadorea</taxon>
        <taxon>Rhabditida</taxon>
        <taxon>Rhabditina</taxon>
        <taxon>Rhabditomorpha</taxon>
        <taxon>Rhabditoidea</taxon>
        <taxon>Rhabditidae</taxon>
        <taxon>Peloderinae</taxon>
        <taxon>Caenorhabditis</taxon>
    </lineage>
</organism>
<dbReference type="FunCoup" id="A8XMP1">
    <property type="interactions" value="779"/>
</dbReference>
<dbReference type="CTD" id="8582848"/>
<dbReference type="EMBL" id="HE600979">
    <property type="protein sequence ID" value="CAP33917.2"/>
    <property type="molecule type" value="Genomic_DNA"/>
</dbReference>
<gene>
    <name evidence="2 4" type="ORF">CBG15742</name>
    <name evidence="2" type="ORF">CBG_15742</name>
</gene>
<reference evidence="2 3" key="1">
    <citation type="journal article" date="2003" name="PLoS Biol.">
        <title>The genome sequence of Caenorhabditis briggsae: a platform for comparative genomics.</title>
        <authorList>
            <person name="Stein L.D."/>
            <person name="Bao Z."/>
            <person name="Blasiar D."/>
            <person name="Blumenthal T."/>
            <person name="Brent M.R."/>
            <person name="Chen N."/>
            <person name="Chinwalla A."/>
            <person name="Clarke L."/>
            <person name="Clee C."/>
            <person name="Coghlan A."/>
            <person name="Coulson A."/>
            <person name="D'Eustachio P."/>
            <person name="Fitch D.H."/>
            <person name="Fulton L.A."/>
            <person name="Fulton R.E."/>
            <person name="Griffiths-Jones S."/>
            <person name="Harris T.W."/>
            <person name="Hillier L.W."/>
            <person name="Kamath R."/>
            <person name="Kuwabara P.E."/>
            <person name="Mardis E.R."/>
            <person name="Marra M.A."/>
            <person name="Miner T.L."/>
            <person name="Minx P."/>
            <person name="Mullikin J.C."/>
            <person name="Plumb R.W."/>
            <person name="Rogers J."/>
            <person name="Schein J.E."/>
            <person name="Sohrmann M."/>
            <person name="Spieth J."/>
            <person name="Stajich J.E."/>
            <person name="Wei C."/>
            <person name="Willey D."/>
            <person name="Wilson R.K."/>
            <person name="Durbin R."/>
            <person name="Waterston R.H."/>
        </authorList>
    </citation>
    <scope>NUCLEOTIDE SEQUENCE [LARGE SCALE GENOMIC DNA]</scope>
    <source>
        <strain evidence="2 3">AF16</strain>
    </source>
</reference>
<evidence type="ECO:0000313" key="4">
    <source>
        <dbReference type="WormBase" id="CBG15742"/>
    </source>
</evidence>
<evidence type="ECO:0000313" key="2">
    <source>
        <dbReference type="EMBL" id="CAP33917.2"/>
    </source>
</evidence>
<dbReference type="eggNOG" id="ENOG502T3EB">
    <property type="taxonomic scope" value="Eukaryota"/>
</dbReference>
<dbReference type="KEGG" id="cbr:CBG_15742"/>
<dbReference type="WormBase" id="CBG15742">
    <property type="protein sequence ID" value="CBP10022"/>
    <property type="gene ID" value="WBGene00035887"/>
</dbReference>
<keyword evidence="3" id="KW-1185">Reference proteome</keyword>
<accession>A8XMP1</accession>
<dbReference type="Proteomes" id="UP000008549">
    <property type="component" value="Unassembled WGS sequence"/>
</dbReference>
<proteinExistence type="predicted"/>
<evidence type="ECO:0000313" key="3">
    <source>
        <dbReference type="Proteomes" id="UP000008549"/>
    </source>
</evidence>
<feature type="compositionally biased region" description="Low complexity" evidence="1">
    <location>
        <begin position="43"/>
        <end position="66"/>
    </location>
</feature>
<feature type="compositionally biased region" description="Basic and acidic residues" evidence="1">
    <location>
        <begin position="23"/>
        <end position="33"/>
    </location>
</feature>
<name>A8XMP1_CAEBR</name>
<protein>
    <submittedName>
        <fullName evidence="2">Protein CBG15742</fullName>
    </submittedName>
</protein>
<sequence length="131" mass="14982">MICAFKVGLPGVLLFCEDAIDSSGRKDPDKQCRDQPLPAQNGQQMIAQPQPNPQQNGPNPNCKNNNVIMEKTSEKKGNKKKKSFPRENRLTKKRARKTRDDDTISNIPEEMPDLEINREHTEPFYTDDQLM</sequence>
<dbReference type="RefSeq" id="XP_045095786.1">
    <property type="nucleotide sequence ID" value="XM_045243390.1"/>
</dbReference>
<evidence type="ECO:0000256" key="1">
    <source>
        <dbReference type="SAM" id="MobiDB-lite"/>
    </source>
</evidence>